<reference evidence="1 2" key="1">
    <citation type="submission" date="2020-04" db="EMBL/GenBank/DDBJ databases">
        <title>Rhizobium sp. S-51 isolated from soil.</title>
        <authorList>
            <person name="Dahal R.H."/>
        </authorList>
    </citation>
    <scope>NUCLEOTIDE SEQUENCE [LARGE SCALE GENOMIC DNA]</scope>
    <source>
        <strain evidence="1 2">S-51</strain>
    </source>
</reference>
<protein>
    <submittedName>
        <fullName evidence="1">Uncharacterized protein</fullName>
    </submittedName>
</protein>
<dbReference type="Proteomes" id="UP000541470">
    <property type="component" value="Unassembled WGS sequence"/>
</dbReference>
<evidence type="ECO:0000313" key="1">
    <source>
        <dbReference type="EMBL" id="NML74291.1"/>
    </source>
</evidence>
<accession>A0A7Y0AVJ7</accession>
<sequence length="57" mass="5932">MEKLARRMTIFTLSMAVFALFVAELVTATNNGTSRRALVGGTAVCSATANPLCVAAL</sequence>
<dbReference type="AlphaFoldDB" id="A0A7Y0AVJ7"/>
<name>A0A7Y0AVJ7_9HYPH</name>
<proteinExistence type="predicted"/>
<organism evidence="1 2">
    <name type="scientific">Rhizobium terricola</name>
    <dbReference type="NCBI Taxonomy" id="2728849"/>
    <lineage>
        <taxon>Bacteria</taxon>
        <taxon>Pseudomonadati</taxon>
        <taxon>Pseudomonadota</taxon>
        <taxon>Alphaproteobacteria</taxon>
        <taxon>Hyphomicrobiales</taxon>
        <taxon>Rhizobiaceae</taxon>
        <taxon>Rhizobium/Agrobacterium group</taxon>
        <taxon>Rhizobium</taxon>
    </lineage>
</organism>
<dbReference type="EMBL" id="JABBGK010000001">
    <property type="protein sequence ID" value="NML74291.1"/>
    <property type="molecule type" value="Genomic_DNA"/>
</dbReference>
<keyword evidence="2" id="KW-1185">Reference proteome</keyword>
<evidence type="ECO:0000313" key="2">
    <source>
        <dbReference type="Proteomes" id="UP000541470"/>
    </source>
</evidence>
<comment type="caution">
    <text evidence="1">The sequence shown here is derived from an EMBL/GenBank/DDBJ whole genome shotgun (WGS) entry which is preliminary data.</text>
</comment>
<dbReference type="RefSeq" id="WP_169589300.1">
    <property type="nucleotide sequence ID" value="NZ_JABBGK010000001.1"/>
</dbReference>
<gene>
    <name evidence="1" type="ORF">HHL25_09180</name>
</gene>